<sequence>MGQEMEEGLIALEGQDTPTMKTRVWFESKKIWRIAFPSMLFRVSGFGLYLVTQSFIGHIGEVPLVAYALVQTMIIRFVNGVLLGMASATETLCGQSFGAKQYHMMGIYLQRSWIVNFVTATITVPALVFATPIFRLLGEEEDIAIEIGTISLWFIPFVYSLVFSMTIQMYLQAQLKNLVIGVLSTSAFVVHILLSWIFVSKLNWGLSGAMSALNISAWIPIFGGFVYIFGGWCPHTWKGFTKAAFTDLLPVVKISISSGAMLCLEVWYDAILVLVAGYMQNAEVSVSAFSICLNINLWEFMVSLGFLGAACVRVANELGRGNAEAAKFSIKVTLSTSVCIGVFVWTLCIAFGHEIGYAFSSNEEIAEYVSGLSVLLAFSMLLNSAETVLTGVAVGGGWQSVVAIVNLICYYVIGIPIGILLCYVGHLQAKGLWIGMLSGVVMQVIALTYITWRIDWNHEVNKASERLNQWLLKASEEPSEVNIDEVKW</sequence>
<feature type="transmembrane region" description="Helical" evidence="6">
    <location>
        <begin position="113"/>
        <end position="138"/>
    </location>
</feature>
<dbReference type="EMBL" id="BDDD01000033">
    <property type="protein sequence ID" value="GAV57464.1"/>
    <property type="molecule type" value="Genomic_DNA"/>
</dbReference>
<dbReference type="InParanoid" id="A0A1Q3AP42"/>
<keyword evidence="3 6" id="KW-0812">Transmembrane</keyword>
<feature type="transmembrane region" description="Helical" evidence="6">
    <location>
        <begin position="297"/>
        <end position="316"/>
    </location>
</feature>
<evidence type="ECO:0000256" key="6">
    <source>
        <dbReference type="RuleBase" id="RU004914"/>
    </source>
</evidence>
<dbReference type="InterPro" id="IPR045069">
    <property type="entry name" value="MATE_euk"/>
</dbReference>
<accession>A0A1Q3AP42</accession>
<protein>
    <recommendedName>
        <fullName evidence="6">Protein DETOXIFICATION</fullName>
    </recommendedName>
    <alternativeName>
        <fullName evidence="6">Multidrug and toxic compound extrusion protein</fullName>
    </alternativeName>
</protein>
<dbReference type="GO" id="GO:0016020">
    <property type="term" value="C:membrane"/>
    <property type="evidence" value="ECO:0007669"/>
    <property type="project" value="UniProtKB-SubCell"/>
</dbReference>
<keyword evidence="5 6" id="KW-0472">Membrane</keyword>
<gene>
    <name evidence="7" type="ORF">CFOL_v3_01001</name>
</gene>
<proteinExistence type="inferred from homology"/>
<dbReference type="InterPro" id="IPR002528">
    <property type="entry name" value="MATE_fam"/>
</dbReference>
<dbReference type="GO" id="GO:0042910">
    <property type="term" value="F:xenobiotic transmembrane transporter activity"/>
    <property type="evidence" value="ECO:0007669"/>
    <property type="project" value="InterPro"/>
</dbReference>
<feature type="transmembrane region" description="Helical" evidence="6">
    <location>
        <begin position="254"/>
        <end position="277"/>
    </location>
</feature>
<dbReference type="NCBIfam" id="TIGR00797">
    <property type="entry name" value="matE"/>
    <property type="match status" value="1"/>
</dbReference>
<evidence type="ECO:0000256" key="1">
    <source>
        <dbReference type="ARBA" id="ARBA00004141"/>
    </source>
</evidence>
<feature type="transmembrane region" description="Helical" evidence="6">
    <location>
        <begin position="31"/>
        <end position="52"/>
    </location>
</feature>
<name>A0A1Q3AP42_CEPFO</name>
<evidence type="ECO:0000256" key="5">
    <source>
        <dbReference type="ARBA" id="ARBA00023136"/>
    </source>
</evidence>
<feature type="transmembrane region" description="Helical" evidence="6">
    <location>
        <begin position="178"/>
        <end position="199"/>
    </location>
</feature>
<comment type="subcellular location">
    <subcellularLocation>
        <location evidence="1">Membrane</location>
        <topology evidence="1">Multi-pass membrane protein</topology>
    </subcellularLocation>
</comment>
<dbReference type="Pfam" id="PF01554">
    <property type="entry name" value="MatE"/>
    <property type="match status" value="2"/>
</dbReference>
<dbReference type="CDD" id="cd13132">
    <property type="entry name" value="MATE_eukaryotic"/>
    <property type="match status" value="1"/>
</dbReference>
<keyword evidence="8" id="KW-1185">Reference proteome</keyword>
<feature type="transmembrane region" description="Helical" evidence="6">
    <location>
        <begin position="211"/>
        <end position="233"/>
    </location>
</feature>
<comment type="similarity">
    <text evidence="2 6">Belongs to the multi antimicrobial extrusion (MATE) (TC 2.A.66.1) family.</text>
</comment>
<dbReference type="PANTHER" id="PTHR11206">
    <property type="entry name" value="MULTIDRUG RESISTANCE PROTEIN"/>
    <property type="match status" value="1"/>
</dbReference>
<keyword evidence="4 6" id="KW-1133">Transmembrane helix</keyword>
<evidence type="ECO:0000256" key="2">
    <source>
        <dbReference type="ARBA" id="ARBA00010199"/>
    </source>
</evidence>
<evidence type="ECO:0000313" key="7">
    <source>
        <dbReference type="EMBL" id="GAV57464.1"/>
    </source>
</evidence>
<evidence type="ECO:0000313" key="8">
    <source>
        <dbReference type="Proteomes" id="UP000187406"/>
    </source>
</evidence>
<organism evidence="7 8">
    <name type="scientific">Cephalotus follicularis</name>
    <name type="common">Albany pitcher plant</name>
    <dbReference type="NCBI Taxonomy" id="3775"/>
    <lineage>
        <taxon>Eukaryota</taxon>
        <taxon>Viridiplantae</taxon>
        <taxon>Streptophyta</taxon>
        <taxon>Embryophyta</taxon>
        <taxon>Tracheophyta</taxon>
        <taxon>Spermatophyta</taxon>
        <taxon>Magnoliopsida</taxon>
        <taxon>eudicotyledons</taxon>
        <taxon>Gunneridae</taxon>
        <taxon>Pentapetalae</taxon>
        <taxon>rosids</taxon>
        <taxon>fabids</taxon>
        <taxon>Oxalidales</taxon>
        <taxon>Cephalotaceae</taxon>
        <taxon>Cephalotus</taxon>
    </lineage>
</organism>
<feature type="transmembrane region" description="Helical" evidence="6">
    <location>
        <begin position="432"/>
        <end position="452"/>
    </location>
</feature>
<feature type="transmembrane region" description="Helical" evidence="6">
    <location>
        <begin position="64"/>
        <end position="92"/>
    </location>
</feature>
<dbReference type="OrthoDB" id="2126698at2759"/>
<dbReference type="AlphaFoldDB" id="A0A1Q3AP42"/>
<evidence type="ECO:0000256" key="4">
    <source>
        <dbReference type="ARBA" id="ARBA00022989"/>
    </source>
</evidence>
<reference evidence="8" key="1">
    <citation type="submission" date="2016-04" db="EMBL/GenBank/DDBJ databases">
        <title>Cephalotus genome sequencing.</title>
        <authorList>
            <person name="Fukushima K."/>
            <person name="Hasebe M."/>
            <person name="Fang X."/>
        </authorList>
    </citation>
    <scope>NUCLEOTIDE SEQUENCE [LARGE SCALE GENOMIC DNA]</scope>
    <source>
        <strain evidence="8">cv. St1</strain>
    </source>
</reference>
<evidence type="ECO:0000256" key="3">
    <source>
        <dbReference type="ARBA" id="ARBA00022692"/>
    </source>
</evidence>
<dbReference type="STRING" id="3775.A0A1Q3AP42"/>
<dbReference type="GO" id="GO:0015297">
    <property type="term" value="F:antiporter activity"/>
    <property type="evidence" value="ECO:0007669"/>
    <property type="project" value="InterPro"/>
</dbReference>
<comment type="caution">
    <text evidence="7">The sequence shown here is derived from an EMBL/GenBank/DDBJ whole genome shotgun (WGS) entry which is preliminary data.</text>
</comment>
<feature type="transmembrane region" description="Helical" evidence="6">
    <location>
        <begin position="328"/>
        <end position="352"/>
    </location>
</feature>
<dbReference type="Proteomes" id="UP000187406">
    <property type="component" value="Unassembled WGS sequence"/>
</dbReference>
<feature type="transmembrane region" description="Helical" evidence="6">
    <location>
        <begin position="150"/>
        <end position="171"/>
    </location>
</feature>
<feature type="transmembrane region" description="Helical" evidence="6">
    <location>
        <begin position="401"/>
        <end position="426"/>
    </location>
</feature>
<dbReference type="GO" id="GO:1990961">
    <property type="term" value="P:xenobiotic detoxification by transmembrane export across the plasma membrane"/>
    <property type="evidence" value="ECO:0007669"/>
    <property type="project" value="InterPro"/>
</dbReference>